<dbReference type="RefSeq" id="WP_090479433.1">
    <property type="nucleotide sequence ID" value="NZ_LT629710.1"/>
</dbReference>
<dbReference type="InterPro" id="IPR002068">
    <property type="entry name" value="A-crystallin/Hsp20_dom"/>
</dbReference>
<dbReference type="CDD" id="cd06464">
    <property type="entry name" value="ACD_sHsps-like"/>
    <property type="match status" value="1"/>
</dbReference>
<keyword evidence="5" id="KW-1185">Reference proteome</keyword>
<protein>
    <submittedName>
        <fullName evidence="4">Molecular chaperone IbpA, HSP20 family</fullName>
    </submittedName>
</protein>
<dbReference type="OrthoDB" id="3855217at2"/>
<evidence type="ECO:0000259" key="3">
    <source>
        <dbReference type="PROSITE" id="PS01031"/>
    </source>
</evidence>
<proteinExistence type="inferred from homology"/>
<dbReference type="STRING" id="1090615.SAMN04515671_3976"/>
<dbReference type="PROSITE" id="PS01031">
    <property type="entry name" value="SHSP"/>
    <property type="match status" value="1"/>
</dbReference>
<dbReference type="Pfam" id="PF00011">
    <property type="entry name" value="HSP20"/>
    <property type="match status" value="1"/>
</dbReference>
<gene>
    <name evidence="4" type="ORF">SAMN04515671_3976</name>
</gene>
<organism evidence="4 5">
    <name type="scientific">Nakamurella panacisegetis</name>
    <dbReference type="NCBI Taxonomy" id="1090615"/>
    <lineage>
        <taxon>Bacteria</taxon>
        <taxon>Bacillati</taxon>
        <taxon>Actinomycetota</taxon>
        <taxon>Actinomycetes</taxon>
        <taxon>Nakamurellales</taxon>
        <taxon>Nakamurellaceae</taxon>
        <taxon>Nakamurella</taxon>
    </lineage>
</organism>
<evidence type="ECO:0000256" key="1">
    <source>
        <dbReference type="PROSITE-ProRule" id="PRU00285"/>
    </source>
</evidence>
<evidence type="ECO:0000313" key="5">
    <source>
        <dbReference type="Proteomes" id="UP000198741"/>
    </source>
</evidence>
<evidence type="ECO:0000313" key="4">
    <source>
        <dbReference type="EMBL" id="SDP38437.1"/>
    </source>
</evidence>
<dbReference type="AlphaFoldDB" id="A0A1H0S9U2"/>
<reference evidence="4 5" key="1">
    <citation type="submission" date="2016-10" db="EMBL/GenBank/DDBJ databases">
        <authorList>
            <person name="de Groot N.N."/>
        </authorList>
    </citation>
    <scope>NUCLEOTIDE SEQUENCE [LARGE SCALE GENOMIC DNA]</scope>
    <source>
        <strain evidence="5">P4-7,KCTC 19426,CECT 7604</strain>
    </source>
</reference>
<dbReference type="Gene3D" id="2.60.40.790">
    <property type="match status" value="1"/>
</dbReference>
<sequence length="161" mass="18209">MSIVKAKNAVTWPSEELWSDDWFDRAFRGLFRNYFAGGDQVDPFVDGRTKMIKVEEYVEDGHGVIRAELPGVDPEKDIEITVADGILHLAAQREERDEEKRPDGYRSEFRYGSYRRSVRLPEGVTSSDVKASYKDGILEVRISMPTNPPVSAASRIAIEKG</sequence>
<dbReference type="InterPro" id="IPR008978">
    <property type="entry name" value="HSP20-like_chaperone"/>
</dbReference>
<dbReference type="EMBL" id="LT629710">
    <property type="protein sequence ID" value="SDP38437.1"/>
    <property type="molecule type" value="Genomic_DNA"/>
</dbReference>
<dbReference type="Proteomes" id="UP000198741">
    <property type="component" value="Chromosome I"/>
</dbReference>
<dbReference type="PANTHER" id="PTHR11527">
    <property type="entry name" value="HEAT-SHOCK PROTEIN 20 FAMILY MEMBER"/>
    <property type="match status" value="1"/>
</dbReference>
<accession>A0A1H0S9U2</accession>
<comment type="similarity">
    <text evidence="1 2">Belongs to the small heat shock protein (HSP20) family.</text>
</comment>
<feature type="domain" description="SHSP" evidence="3">
    <location>
        <begin position="45"/>
        <end position="159"/>
    </location>
</feature>
<dbReference type="SUPFAM" id="SSF49764">
    <property type="entry name" value="HSP20-like chaperones"/>
    <property type="match status" value="1"/>
</dbReference>
<dbReference type="InterPro" id="IPR031107">
    <property type="entry name" value="Small_HSP"/>
</dbReference>
<name>A0A1H0S9U2_9ACTN</name>
<evidence type="ECO:0000256" key="2">
    <source>
        <dbReference type="RuleBase" id="RU003616"/>
    </source>
</evidence>